<evidence type="ECO:0000313" key="2">
    <source>
        <dbReference type="EMBL" id="TBO33915.1"/>
    </source>
</evidence>
<dbReference type="NCBIfam" id="TIGR01444">
    <property type="entry name" value="fkbM_fam"/>
    <property type="match status" value="1"/>
</dbReference>
<proteinExistence type="predicted"/>
<dbReference type="Pfam" id="PF05050">
    <property type="entry name" value="Methyltransf_21"/>
    <property type="match status" value="1"/>
</dbReference>
<dbReference type="GO" id="GO:0032259">
    <property type="term" value="P:methylation"/>
    <property type="evidence" value="ECO:0007669"/>
    <property type="project" value="UniProtKB-KW"/>
</dbReference>
<keyword evidence="3" id="KW-1185">Reference proteome</keyword>
<dbReference type="Proteomes" id="UP000292120">
    <property type="component" value="Unassembled WGS sequence"/>
</dbReference>
<dbReference type="OrthoDB" id="2529130at2"/>
<gene>
    <name evidence="2" type="ORF">EYS42_00190</name>
</gene>
<dbReference type="AlphaFoldDB" id="A0A4Q9H4Q8"/>
<evidence type="ECO:0000259" key="1">
    <source>
        <dbReference type="Pfam" id="PF05050"/>
    </source>
</evidence>
<dbReference type="EMBL" id="SIXI01000001">
    <property type="protein sequence ID" value="TBO33915.1"/>
    <property type="molecule type" value="Genomic_DNA"/>
</dbReference>
<reference evidence="2 3" key="1">
    <citation type="submission" date="2019-02" db="EMBL/GenBank/DDBJ databases">
        <title>Aquabacterium sp. strain KMB7.</title>
        <authorList>
            <person name="Chen W.-M."/>
        </authorList>
    </citation>
    <scope>NUCLEOTIDE SEQUENCE [LARGE SCALE GENOMIC DNA]</scope>
    <source>
        <strain evidence="2 3">KMB7</strain>
    </source>
</reference>
<comment type="caution">
    <text evidence="2">The sequence shown here is derived from an EMBL/GenBank/DDBJ whole genome shotgun (WGS) entry which is preliminary data.</text>
</comment>
<accession>A0A4Q9H4Q8</accession>
<sequence>MFVRRFLRALGHAQWLRYGLRYRLIRAFDPPHAHASEFFEVPFYGMRYRGNFNTMLDWHVYYFGAYERSELKFIHDCLSCMQSPVFVDVGANIGHHTLSVASRVRRVLAFEPFQEVLVKFREKVHLNGLCNVSLFEHALGEQTETRYFFKPWDHNTGTGSFVAGEGGAEIKLPIVRGDEALSTSDPVHLIKIDTEGFEPEVLKGLQFTLNRDRPVVFFEWSGNERQLCVNTGSLLPKGYRLFKFVPDLHRWGLFRRPGYGLRELHPDVSWPDGNLVAMSDEFAQLFWSGDSRSMLMPPERLVA</sequence>
<keyword evidence="2" id="KW-0808">Transferase</keyword>
<keyword evidence="2" id="KW-0489">Methyltransferase</keyword>
<protein>
    <submittedName>
        <fullName evidence="2">FkbM family methyltransferase</fullName>
    </submittedName>
</protein>
<organism evidence="2 3">
    <name type="scientific">Aquabacterium lacunae</name>
    <dbReference type="NCBI Taxonomy" id="2528630"/>
    <lineage>
        <taxon>Bacteria</taxon>
        <taxon>Pseudomonadati</taxon>
        <taxon>Pseudomonadota</taxon>
        <taxon>Betaproteobacteria</taxon>
        <taxon>Burkholderiales</taxon>
        <taxon>Aquabacterium</taxon>
    </lineage>
</organism>
<feature type="domain" description="Methyltransferase FkbM" evidence="1">
    <location>
        <begin position="88"/>
        <end position="226"/>
    </location>
</feature>
<dbReference type="InterPro" id="IPR029063">
    <property type="entry name" value="SAM-dependent_MTases_sf"/>
</dbReference>
<dbReference type="Gene3D" id="3.40.50.150">
    <property type="entry name" value="Vaccinia Virus protein VP39"/>
    <property type="match status" value="1"/>
</dbReference>
<dbReference type="GO" id="GO:0008168">
    <property type="term" value="F:methyltransferase activity"/>
    <property type="evidence" value="ECO:0007669"/>
    <property type="project" value="UniProtKB-KW"/>
</dbReference>
<dbReference type="InterPro" id="IPR052514">
    <property type="entry name" value="SAM-dependent_MTase"/>
</dbReference>
<dbReference type="SUPFAM" id="SSF53335">
    <property type="entry name" value="S-adenosyl-L-methionine-dependent methyltransferases"/>
    <property type="match status" value="1"/>
</dbReference>
<evidence type="ECO:0000313" key="3">
    <source>
        <dbReference type="Proteomes" id="UP000292120"/>
    </source>
</evidence>
<dbReference type="PANTHER" id="PTHR34203">
    <property type="entry name" value="METHYLTRANSFERASE, FKBM FAMILY PROTEIN"/>
    <property type="match status" value="1"/>
</dbReference>
<dbReference type="PANTHER" id="PTHR34203:SF15">
    <property type="entry name" value="SLL1173 PROTEIN"/>
    <property type="match status" value="1"/>
</dbReference>
<name>A0A4Q9H4Q8_9BURK</name>
<dbReference type="InterPro" id="IPR006342">
    <property type="entry name" value="FkbM_mtfrase"/>
</dbReference>
<dbReference type="RefSeq" id="WP_130965865.1">
    <property type="nucleotide sequence ID" value="NZ_SIXI01000001.1"/>
</dbReference>